<dbReference type="Pfam" id="PF00107">
    <property type="entry name" value="ADH_zinc_N"/>
    <property type="match status" value="1"/>
</dbReference>
<evidence type="ECO:0000259" key="7">
    <source>
        <dbReference type="Pfam" id="PF00107"/>
    </source>
</evidence>
<dbReference type="InterPro" id="IPR002328">
    <property type="entry name" value="ADH_Zn_CS"/>
</dbReference>
<gene>
    <name evidence="9" type="ORF">FHX44_116069</name>
</gene>
<comment type="caution">
    <text evidence="9">The sequence shown here is derived from an EMBL/GenBank/DDBJ whole genome shotgun (WGS) entry which is preliminary data.</text>
</comment>
<evidence type="ECO:0000256" key="6">
    <source>
        <dbReference type="RuleBase" id="RU361277"/>
    </source>
</evidence>
<accession>A0A561SZ64</accession>
<dbReference type="InterPro" id="IPR013154">
    <property type="entry name" value="ADH-like_N"/>
</dbReference>
<dbReference type="Gene3D" id="3.90.180.10">
    <property type="entry name" value="Medium-chain alcohol dehydrogenases, catalytic domain"/>
    <property type="match status" value="1"/>
</dbReference>
<evidence type="ECO:0000256" key="1">
    <source>
        <dbReference type="ARBA" id="ARBA00001947"/>
    </source>
</evidence>
<dbReference type="InterPro" id="IPR013149">
    <property type="entry name" value="ADH-like_C"/>
</dbReference>
<dbReference type="PROSITE" id="PS00059">
    <property type="entry name" value="ADH_ZINC"/>
    <property type="match status" value="1"/>
</dbReference>
<dbReference type="CDD" id="cd08233">
    <property type="entry name" value="butanediol_DH_like"/>
    <property type="match status" value="1"/>
</dbReference>
<reference evidence="9 10" key="1">
    <citation type="submission" date="2019-06" db="EMBL/GenBank/DDBJ databases">
        <title>Sequencing the genomes of 1000 actinobacteria strains.</title>
        <authorList>
            <person name="Klenk H.-P."/>
        </authorList>
    </citation>
    <scope>NUCLEOTIDE SEQUENCE [LARGE SCALE GENOMIC DNA]</scope>
    <source>
        <strain evidence="9 10">DSM 45671</strain>
    </source>
</reference>
<evidence type="ECO:0000313" key="9">
    <source>
        <dbReference type="EMBL" id="TWF80131.1"/>
    </source>
</evidence>
<protein>
    <submittedName>
        <fullName evidence="9">(R,R)-butanediol dehydrogenase/meso-butanediol dehydrogenase/diacetyl reductase</fullName>
    </submittedName>
</protein>
<keyword evidence="3 6" id="KW-0479">Metal-binding</keyword>
<evidence type="ECO:0000313" key="10">
    <source>
        <dbReference type="Proteomes" id="UP000321261"/>
    </source>
</evidence>
<feature type="domain" description="Alcohol dehydrogenase-like C-terminal" evidence="7">
    <location>
        <begin position="183"/>
        <end position="301"/>
    </location>
</feature>
<dbReference type="OrthoDB" id="3987021at2"/>
<dbReference type="GO" id="GO:0016491">
    <property type="term" value="F:oxidoreductase activity"/>
    <property type="evidence" value="ECO:0007669"/>
    <property type="project" value="UniProtKB-KW"/>
</dbReference>
<dbReference type="SUPFAM" id="SSF51735">
    <property type="entry name" value="NAD(P)-binding Rossmann-fold domains"/>
    <property type="match status" value="1"/>
</dbReference>
<sequence>MKAARFHGRGDIRIDDVPDPQVGPGQVEVSVDWCGICGTDLHEFLEGPIFIPQKGAPHPITGSELPVVMGHEFAGVVSAVGSGVTDVREGDRVAVEPYYVCGECVACTAGRYNICRKLGFVGLSGPDGGFAERCVVDARWVHPLGDLPTDIGALVEPLAVGYHAVRLSGLQPGGTAAVFGAGPIGLVTTAALKAAGAGKVVVVEPAAARKAKATGAGADEVVDPGGIDVPDAIRDLTGGAGADVAFECAGVDAVLAAAIGSVRPGGTVVNVAIWGHVPQVAMNDLVLSEVSVIGSLAYCGDHTDTIALLRDGKVDAEQFITGRIGLADLVDGGFRELIDNKEENVKILVSPKELS</sequence>
<proteinExistence type="inferred from homology"/>
<dbReference type="Pfam" id="PF08240">
    <property type="entry name" value="ADH_N"/>
    <property type="match status" value="1"/>
</dbReference>
<evidence type="ECO:0000256" key="4">
    <source>
        <dbReference type="ARBA" id="ARBA00022833"/>
    </source>
</evidence>
<evidence type="ECO:0000256" key="3">
    <source>
        <dbReference type="ARBA" id="ARBA00022723"/>
    </source>
</evidence>
<comment type="cofactor">
    <cofactor evidence="1 6">
        <name>Zn(2+)</name>
        <dbReference type="ChEBI" id="CHEBI:29105"/>
    </cofactor>
</comment>
<dbReference type="SUPFAM" id="SSF50129">
    <property type="entry name" value="GroES-like"/>
    <property type="match status" value="1"/>
</dbReference>
<evidence type="ECO:0000256" key="2">
    <source>
        <dbReference type="ARBA" id="ARBA00008072"/>
    </source>
</evidence>
<comment type="similarity">
    <text evidence="2 6">Belongs to the zinc-containing alcohol dehydrogenase family.</text>
</comment>
<name>A0A561SZ64_9PSEU</name>
<dbReference type="PANTHER" id="PTHR43161:SF26">
    <property type="entry name" value="GALACTITOL 1-PHOSPHATE 5-DEHYDROGENASE"/>
    <property type="match status" value="1"/>
</dbReference>
<dbReference type="RefSeq" id="WP_147258858.1">
    <property type="nucleotide sequence ID" value="NZ_VIWU01000001.1"/>
</dbReference>
<evidence type="ECO:0000256" key="5">
    <source>
        <dbReference type="ARBA" id="ARBA00023002"/>
    </source>
</evidence>
<dbReference type="GO" id="GO:0008270">
    <property type="term" value="F:zinc ion binding"/>
    <property type="evidence" value="ECO:0007669"/>
    <property type="project" value="InterPro"/>
</dbReference>
<keyword evidence="10" id="KW-1185">Reference proteome</keyword>
<dbReference type="EMBL" id="VIWU01000001">
    <property type="protein sequence ID" value="TWF80131.1"/>
    <property type="molecule type" value="Genomic_DNA"/>
</dbReference>
<dbReference type="InterPro" id="IPR011032">
    <property type="entry name" value="GroES-like_sf"/>
</dbReference>
<organism evidence="9 10">
    <name type="scientific">Pseudonocardia hierapolitana</name>
    <dbReference type="NCBI Taxonomy" id="1128676"/>
    <lineage>
        <taxon>Bacteria</taxon>
        <taxon>Bacillati</taxon>
        <taxon>Actinomycetota</taxon>
        <taxon>Actinomycetes</taxon>
        <taxon>Pseudonocardiales</taxon>
        <taxon>Pseudonocardiaceae</taxon>
        <taxon>Pseudonocardia</taxon>
    </lineage>
</organism>
<dbReference type="Proteomes" id="UP000321261">
    <property type="component" value="Unassembled WGS sequence"/>
</dbReference>
<dbReference type="AlphaFoldDB" id="A0A561SZ64"/>
<dbReference type="Gene3D" id="3.40.50.720">
    <property type="entry name" value="NAD(P)-binding Rossmann-like Domain"/>
    <property type="match status" value="1"/>
</dbReference>
<keyword evidence="4 6" id="KW-0862">Zinc</keyword>
<feature type="domain" description="Alcohol dehydrogenase-like N-terminal" evidence="8">
    <location>
        <begin position="23"/>
        <end position="145"/>
    </location>
</feature>
<evidence type="ECO:0000259" key="8">
    <source>
        <dbReference type="Pfam" id="PF08240"/>
    </source>
</evidence>
<dbReference type="InterPro" id="IPR036291">
    <property type="entry name" value="NAD(P)-bd_dom_sf"/>
</dbReference>
<dbReference type="PANTHER" id="PTHR43161">
    <property type="entry name" value="SORBITOL DEHYDROGENASE"/>
    <property type="match status" value="1"/>
</dbReference>
<keyword evidence="5" id="KW-0560">Oxidoreductase</keyword>